<evidence type="ECO:0000313" key="1">
    <source>
        <dbReference type="Proteomes" id="UP000887579"/>
    </source>
</evidence>
<accession>A0AC34GVF8</accession>
<reference evidence="2" key="1">
    <citation type="submission" date="2022-11" db="UniProtKB">
        <authorList>
            <consortium name="WormBaseParasite"/>
        </authorList>
    </citation>
    <scope>IDENTIFICATION</scope>
</reference>
<organism evidence="1 2">
    <name type="scientific">Panagrolaimus sp. ES5</name>
    <dbReference type="NCBI Taxonomy" id="591445"/>
    <lineage>
        <taxon>Eukaryota</taxon>
        <taxon>Metazoa</taxon>
        <taxon>Ecdysozoa</taxon>
        <taxon>Nematoda</taxon>
        <taxon>Chromadorea</taxon>
        <taxon>Rhabditida</taxon>
        <taxon>Tylenchina</taxon>
        <taxon>Panagrolaimomorpha</taxon>
        <taxon>Panagrolaimoidea</taxon>
        <taxon>Panagrolaimidae</taxon>
        <taxon>Panagrolaimus</taxon>
    </lineage>
</organism>
<protein>
    <submittedName>
        <fullName evidence="2">Uncharacterized protein</fullName>
    </submittedName>
</protein>
<proteinExistence type="predicted"/>
<sequence>MSHSLRNEQLQEFADTSESMKQTLQLLRHFYDRNTIVSLIDGPPDKSLPLPTNNFALLSATTAQNDSSSQNVGAVTPNFPSRTSLTEILQNARFSPDSEFDLQDIAISRGISDDSHDFFLSKIETNDDRTKMNYKSTIVTTTLRDYSNRFPSNYEMLNDPNIIITTMECAPNEIYFKLSNGFNPAAVPCTDAHLFFTFAKAATTLTVTSAFNMGAMNFNYLNSSLAVMRPTFWSSCEKILLMLLHQGAEATVISEIIMDDVIYDMMLKSQYDYAGEIALEEAFQPFARKAYFTFNKTFSDNKKSITIGIRKTQ</sequence>
<dbReference type="WBParaSite" id="ES5_v2.g8841.t1">
    <property type="protein sequence ID" value="ES5_v2.g8841.t1"/>
    <property type="gene ID" value="ES5_v2.g8841"/>
</dbReference>
<dbReference type="Proteomes" id="UP000887579">
    <property type="component" value="Unplaced"/>
</dbReference>
<evidence type="ECO:0000313" key="2">
    <source>
        <dbReference type="WBParaSite" id="ES5_v2.g8841.t1"/>
    </source>
</evidence>
<name>A0AC34GVF8_9BILA</name>